<dbReference type="CDD" id="cd16282">
    <property type="entry name" value="metallo-hydrolase-like_MBL-fold"/>
    <property type="match status" value="1"/>
</dbReference>
<evidence type="ECO:0000256" key="1">
    <source>
        <dbReference type="ARBA" id="ARBA00005250"/>
    </source>
</evidence>
<dbReference type="OrthoDB" id="9769598at2"/>
<evidence type="ECO:0000313" key="3">
    <source>
        <dbReference type="EMBL" id="AUM13979.1"/>
    </source>
</evidence>
<dbReference type="GO" id="GO:0017001">
    <property type="term" value="P:antibiotic catabolic process"/>
    <property type="evidence" value="ECO:0007669"/>
    <property type="project" value="UniProtKB-ARBA"/>
</dbReference>
<name>A0A2K9LNN4_9GAMM</name>
<dbReference type="InterPro" id="IPR036866">
    <property type="entry name" value="RibonucZ/Hydroxyglut_hydro"/>
</dbReference>
<evidence type="ECO:0000259" key="2">
    <source>
        <dbReference type="SMART" id="SM00849"/>
    </source>
</evidence>
<dbReference type="SMART" id="SM00849">
    <property type="entry name" value="Lactamase_B"/>
    <property type="match status" value="1"/>
</dbReference>
<accession>A0A2K9LNN4</accession>
<evidence type="ECO:0000313" key="4">
    <source>
        <dbReference type="Proteomes" id="UP000235116"/>
    </source>
</evidence>
<dbReference type="PANTHER" id="PTHR42951:SF4">
    <property type="entry name" value="ACYL-COENZYME A THIOESTERASE MBLAC2"/>
    <property type="match status" value="1"/>
</dbReference>
<dbReference type="SUPFAM" id="SSF56281">
    <property type="entry name" value="Metallo-hydrolase/oxidoreductase"/>
    <property type="match status" value="1"/>
</dbReference>
<dbReference type="Pfam" id="PF00753">
    <property type="entry name" value="Lactamase_B"/>
    <property type="match status" value="1"/>
</dbReference>
<proteinExistence type="inferred from homology"/>
<keyword evidence="4" id="KW-1185">Reference proteome</keyword>
<dbReference type="RefSeq" id="WP_101895354.1">
    <property type="nucleotide sequence ID" value="NZ_CP022684.1"/>
</dbReference>
<gene>
    <name evidence="3" type="ORF">Kalk_16760</name>
</gene>
<dbReference type="AlphaFoldDB" id="A0A2K9LNN4"/>
<feature type="domain" description="Metallo-beta-lactamase" evidence="2">
    <location>
        <begin position="46"/>
        <end position="252"/>
    </location>
</feature>
<organism evidence="3 4">
    <name type="scientific">Ketobacter alkanivorans</name>
    <dbReference type="NCBI Taxonomy" id="1917421"/>
    <lineage>
        <taxon>Bacteria</taxon>
        <taxon>Pseudomonadati</taxon>
        <taxon>Pseudomonadota</taxon>
        <taxon>Gammaproteobacteria</taxon>
        <taxon>Pseudomonadales</taxon>
        <taxon>Ketobacteraceae</taxon>
        <taxon>Ketobacter</taxon>
    </lineage>
</organism>
<dbReference type="EMBL" id="CP022684">
    <property type="protein sequence ID" value="AUM13979.1"/>
    <property type="molecule type" value="Genomic_DNA"/>
</dbReference>
<dbReference type="Gene3D" id="3.60.15.10">
    <property type="entry name" value="Ribonuclease Z/Hydroxyacylglutathione hydrolase-like"/>
    <property type="match status" value="1"/>
</dbReference>
<dbReference type="KEGG" id="kak:Kalk_16760"/>
<dbReference type="Proteomes" id="UP000235116">
    <property type="component" value="Chromosome"/>
</dbReference>
<dbReference type="InterPro" id="IPR050855">
    <property type="entry name" value="NDM-1-like"/>
</dbReference>
<dbReference type="PANTHER" id="PTHR42951">
    <property type="entry name" value="METALLO-BETA-LACTAMASE DOMAIN-CONTAINING"/>
    <property type="match status" value="1"/>
</dbReference>
<reference evidence="4" key="1">
    <citation type="submission" date="2017-08" db="EMBL/GenBank/DDBJ databases">
        <title>Direct submision.</title>
        <authorList>
            <person name="Kim S.-J."/>
            <person name="Rhee S.-K."/>
        </authorList>
    </citation>
    <scope>NUCLEOTIDE SEQUENCE [LARGE SCALE GENOMIC DNA]</scope>
    <source>
        <strain evidence="4">GI5</strain>
    </source>
</reference>
<protein>
    <recommendedName>
        <fullName evidence="2">Metallo-beta-lactamase domain-containing protein</fullName>
    </recommendedName>
</protein>
<comment type="similarity">
    <text evidence="1">Belongs to the metallo-beta-lactamase superfamily. Class-B beta-lactamase family.</text>
</comment>
<sequence length="353" mass="39328">MNEAKLLIDTGRQLTRHGEPVLFREGLYQVSENCYGWMVPNGSWGETNIGLIDCGGKSVLVDTCWDLHFTREMLKGMQPVIECSPIDTVINTHSDGDHCWGNQLFSNKNIIATQACIDQMHHMNPRSLSALKLGCKAMKHIPFASVDCFSHYMADMLAPYEFGGVHITDPTMAFQHEHTLCINGKDIVLYEVGPGHTNGDAIVYVPDESVAYAGDIAFIGSTPVMWSGPVENLVAALERLLALNASIMVPGHGPLASRRDIQHIIDYWHFVHEKIHALYQQDRLPHDAANLVLSSREFLESPYCKWSCAERLVTNAYALYRQWGAKLATLPDPLGTLDILRKQAVVAQSTLGW</sequence>
<dbReference type="InterPro" id="IPR001279">
    <property type="entry name" value="Metallo-B-lactamas"/>
</dbReference>